<keyword evidence="2" id="KW-1133">Transmembrane helix</keyword>
<gene>
    <name evidence="5" type="ORF">SAMN05421872_11236</name>
</gene>
<feature type="domain" description="DUF1980" evidence="4">
    <location>
        <begin position="148"/>
        <end position="235"/>
    </location>
</feature>
<dbReference type="Proteomes" id="UP000199034">
    <property type="component" value="Unassembled WGS sequence"/>
</dbReference>
<dbReference type="EMBL" id="FMZM01000012">
    <property type="protein sequence ID" value="SDD89375.1"/>
    <property type="molecule type" value="Genomic_DNA"/>
</dbReference>
<evidence type="ECO:0000313" key="6">
    <source>
        <dbReference type="Proteomes" id="UP000199034"/>
    </source>
</evidence>
<dbReference type="STRING" id="1045774.SAMN05421872_11236"/>
<dbReference type="InterPro" id="IPR048447">
    <property type="entry name" value="DUF1980_C"/>
</dbReference>
<feature type="region of interest" description="Disordered" evidence="1">
    <location>
        <begin position="189"/>
        <end position="236"/>
    </location>
</feature>
<feature type="transmembrane region" description="Helical" evidence="2">
    <location>
        <begin position="33"/>
        <end position="55"/>
    </location>
</feature>
<keyword evidence="2" id="KW-0812">Transmembrane</keyword>
<keyword evidence="6" id="KW-1185">Reference proteome</keyword>
<evidence type="ECO:0000259" key="3">
    <source>
        <dbReference type="Pfam" id="PF09323"/>
    </source>
</evidence>
<sequence length="236" mass="25086">MRRGTQGLLLALLGTVLLQLALSGDHLRYVTGWMRWPLVVCGVLLLAMALGPLLAAHEPEDDEGHDHDGHDHGGHGVPRVTWFLALPVVVAFVVSPPELGSFLAERQGGESAVVSRPDEMTALDAAQVVPVPLDEFIWRAQDGGSSLHGQPVELTGFVSYGDGSDDWFVTRMAIGCCAADARPFRVQVQDSPRPSRDQWVEVEGTHVPGTGATEESPPAVAASAVTPTAAPDGTYE</sequence>
<dbReference type="NCBIfam" id="TIGR03943">
    <property type="entry name" value="TIGR03943 family putative permease subunit"/>
    <property type="match status" value="1"/>
</dbReference>
<evidence type="ECO:0000256" key="1">
    <source>
        <dbReference type="SAM" id="MobiDB-lite"/>
    </source>
</evidence>
<evidence type="ECO:0000256" key="2">
    <source>
        <dbReference type="SAM" id="Phobius"/>
    </source>
</evidence>
<accession>A0A1G6YIB4</accession>
<keyword evidence="2" id="KW-0472">Membrane</keyword>
<feature type="domain" description="DUF1980" evidence="3">
    <location>
        <begin position="6"/>
        <end position="108"/>
    </location>
</feature>
<dbReference type="AlphaFoldDB" id="A0A1G6YIB4"/>
<organism evidence="5 6">
    <name type="scientific">Nocardioides lianchengensis</name>
    <dbReference type="NCBI Taxonomy" id="1045774"/>
    <lineage>
        <taxon>Bacteria</taxon>
        <taxon>Bacillati</taxon>
        <taxon>Actinomycetota</taxon>
        <taxon>Actinomycetes</taxon>
        <taxon>Propionibacteriales</taxon>
        <taxon>Nocardioidaceae</taxon>
        <taxon>Nocardioides</taxon>
    </lineage>
</organism>
<evidence type="ECO:0000313" key="5">
    <source>
        <dbReference type="EMBL" id="SDD89375.1"/>
    </source>
</evidence>
<dbReference type="InterPro" id="IPR015402">
    <property type="entry name" value="DUF1980"/>
</dbReference>
<evidence type="ECO:0000259" key="4">
    <source>
        <dbReference type="Pfam" id="PF21537"/>
    </source>
</evidence>
<proteinExistence type="predicted"/>
<dbReference type="InterPro" id="IPR048493">
    <property type="entry name" value="DUF1980_N"/>
</dbReference>
<reference evidence="6" key="1">
    <citation type="submission" date="2016-10" db="EMBL/GenBank/DDBJ databases">
        <authorList>
            <person name="Varghese N."/>
            <person name="Submissions S."/>
        </authorList>
    </citation>
    <scope>NUCLEOTIDE SEQUENCE [LARGE SCALE GENOMIC DNA]</scope>
    <source>
        <strain evidence="6">CGMCC 4.6858</strain>
    </source>
</reference>
<protein>
    <submittedName>
        <fullName evidence="5">TIGR03943 family protein</fullName>
    </submittedName>
</protein>
<feature type="compositionally biased region" description="Low complexity" evidence="1">
    <location>
        <begin position="212"/>
        <end position="236"/>
    </location>
</feature>
<name>A0A1G6YIB4_9ACTN</name>
<dbReference type="RefSeq" id="WP_211753093.1">
    <property type="nucleotide sequence ID" value="NZ_FMZM01000012.1"/>
</dbReference>
<dbReference type="Pfam" id="PF21537">
    <property type="entry name" value="DUF1980_C"/>
    <property type="match status" value="1"/>
</dbReference>
<dbReference type="Pfam" id="PF09323">
    <property type="entry name" value="DUF1980"/>
    <property type="match status" value="1"/>
</dbReference>